<evidence type="ECO:0000259" key="3">
    <source>
        <dbReference type="PROSITE" id="PS50003"/>
    </source>
</evidence>
<dbReference type="Proteomes" id="UP000239560">
    <property type="component" value="Unassembled WGS sequence"/>
</dbReference>
<feature type="compositionally biased region" description="Polar residues" evidence="1">
    <location>
        <begin position="236"/>
        <end position="281"/>
    </location>
</feature>
<dbReference type="Pfam" id="PF25381">
    <property type="entry name" value="PH_26"/>
    <property type="match status" value="1"/>
</dbReference>
<dbReference type="InterPro" id="IPR001849">
    <property type="entry name" value="PH_domain"/>
</dbReference>
<dbReference type="OrthoDB" id="5563754at2759"/>
<feature type="compositionally biased region" description="Low complexity" evidence="1">
    <location>
        <begin position="205"/>
        <end position="216"/>
    </location>
</feature>
<feature type="compositionally biased region" description="Polar residues" evidence="1">
    <location>
        <begin position="101"/>
        <end position="110"/>
    </location>
</feature>
<dbReference type="SMART" id="SM00233">
    <property type="entry name" value="PH"/>
    <property type="match status" value="1"/>
</dbReference>
<dbReference type="AlphaFoldDB" id="A0A2T0AIP8"/>
<name>A0A2T0AIP8_RHOTO</name>
<keyword evidence="2" id="KW-0472">Membrane</keyword>
<gene>
    <name evidence="4" type="ORF">AAT19DRAFT_8956</name>
</gene>
<evidence type="ECO:0000256" key="2">
    <source>
        <dbReference type="SAM" id="Phobius"/>
    </source>
</evidence>
<accession>A0A2T0AIP8</accession>
<evidence type="ECO:0000256" key="1">
    <source>
        <dbReference type="SAM" id="MobiDB-lite"/>
    </source>
</evidence>
<proteinExistence type="predicted"/>
<feature type="domain" description="PH" evidence="3">
    <location>
        <begin position="303"/>
        <end position="422"/>
    </location>
</feature>
<evidence type="ECO:0000313" key="5">
    <source>
        <dbReference type="Proteomes" id="UP000239560"/>
    </source>
</evidence>
<dbReference type="PROSITE" id="PS50003">
    <property type="entry name" value="PH_DOMAIN"/>
    <property type="match status" value="1"/>
</dbReference>
<sequence length="644" mass="69838">MDGVVAVYIPHLAVPLVATSTRIVLVHRLALLFFLRFVAALACFAACDALCMTKLHRRSTVQRNSTVLPPLSPSSTREPTSPVLLEDNPQDPRDYAWESYTPGQYRQSPNSSFLAESPAFPSSPLFPSSSLPPMSGQQQGQHGGYGQQQQYQYQQGDYAGSQGPAYGRPPQPNQGFERAMPHPHRQSSYGLPPPINTQDPRVRNGSQQGSSGSASPIGPPPGRPYPSSGPPSASRQSPVPTVSTQSHQVREGSSITPQTTRPTSQLPSHGSSRSLASQAAPQTIAGEPLHDLDRAVALLKSSKFYAEGFLMKKVEAGPDGKAPTGADGQWAKWFVQLSGTIMSTWNAADMEDAACNNRTVPPQYLNLQDAFVHPFPPHGRGSKSPTQFQFALNSAGANRILFCAPSLQSLTMWINAIRLSTWERSRCNEIWTGSLLGLREPKPLGWQGFDAGLPAAGGGKATPGRFEGWLKVRLPGDTEWRRVWAVLFRGSSVPTRSSIVGGPAAVQAEEKKSRRSSLLSFGGKKDKREEVVIEDLPGEGAISTFAFFDRKPGKKELPICIVQHVFYIAAIFPESEALMEGSTLFKVEGTFLNPSDSYLASGWGVGGRAEKQGFALLMLEEGNYLDMLHWVVGLADAFKVRGRS</sequence>
<feature type="transmembrane region" description="Helical" evidence="2">
    <location>
        <begin position="29"/>
        <end position="51"/>
    </location>
</feature>
<feature type="compositionally biased region" description="Pro residues" evidence="1">
    <location>
        <begin position="217"/>
        <end position="229"/>
    </location>
</feature>
<evidence type="ECO:0000313" key="4">
    <source>
        <dbReference type="EMBL" id="PRQ77888.1"/>
    </source>
</evidence>
<feature type="region of interest" description="Disordered" evidence="1">
    <location>
        <begin position="62"/>
        <end position="281"/>
    </location>
</feature>
<dbReference type="Gene3D" id="2.30.29.30">
    <property type="entry name" value="Pleckstrin-homology domain (PH domain)/Phosphotyrosine-binding domain (PTB)"/>
    <property type="match status" value="1"/>
</dbReference>
<dbReference type="SUPFAM" id="SSF50729">
    <property type="entry name" value="PH domain-like"/>
    <property type="match status" value="1"/>
</dbReference>
<dbReference type="InterPro" id="IPR011993">
    <property type="entry name" value="PH-like_dom_sf"/>
</dbReference>
<keyword evidence="2" id="KW-1133">Transmembrane helix</keyword>
<feature type="compositionally biased region" description="Low complexity" evidence="1">
    <location>
        <begin position="111"/>
        <end position="140"/>
    </location>
</feature>
<comment type="caution">
    <text evidence="4">The sequence shown here is derived from an EMBL/GenBank/DDBJ whole genome shotgun (WGS) entry which is preliminary data.</text>
</comment>
<dbReference type="InterPro" id="IPR058155">
    <property type="entry name" value="Skg3/CAF120-like_PH"/>
</dbReference>
<feature type="compositionally biased region" description="Low complexity" evidence="1">
    <location>
        <begin position="147"/>
        <end position="163"/>
    </location>
</feature>
<keyword evidence="2" id="KW-0812">Transmembrane</keyword>
<reference evidence="4 5" key="1">
    <citation type="journal article" date="2018" name="Elife">
        <title>Functional genomics of lipid metabolism in the oleaginous yeast Rhodosporidium toruloides.</title>
        <authorList>
            <person name="Coradetti S.T."/>
            <person name="Pinel D."/>
            <person name="Geiselman G."/>
            <person name="Ito M."/>
            <person name="Mondo S."/>
            <person name="Reilly M.C."/>
            <person name="Cheng Y.F."/>
            <person name="Bauer S."/>
            <person name="Grigoriev I."/>
            <person name="Gladden J.M."/>
            <person name="Simmons B.A."/>
            <person name="Brem R."/>
            <person name="Arkin A.P."/>
            <person name="Skerker J.M."/>
        </authorList>
    </citation>
    <scope>NUCLEOTIDE SEQUENCE [LARGE SCALE GENOMIC DNA]</scope>
    <source>
        <strain evidence="4 5">NBRC 0880</strain>
    </source>
</reference>
<organism evidence="4 5">
    <name type="scientific">Rhodotorula toruloides</name>
    <name type="common">Yeast</name>
    <name type="synonym">Rhodosporidium toruloides</name>
    <dbReference type="NCBI Taxonomy" id="5286"/>
    <lineage>
        <taxon>Eukaryota</taxon>
        <taxon>Fungi</taxon>
        <taxon>Dikarya</taxon>
        <taxon>Basidiomycota</taxon>
        <taxon>Pucciniomycotina</taxon>
        <taxon>Microbotryomycetes</taxon>
        <taxon>Sporidiobolales</taxon>
        <taxon>Sporidiobolaceae</taxon>
        <taxon>Rhodotorula</taxon>
    </lineage>
</organism>
<dbReference type="Pfam" id="PF00169">
    <property type="entry name" value="PH"/>
    <property type="match status" value="1"/>
</dbReference>
<protein>
    <recommendedName>
        <fullName evidence="3">PH domain-containing protein</fullName>
    </recommendedName>
</protein>
<dbReference type="EMBL" id="LCTV02000001">
    <property type="protein sequence ID" value="PRQ77888.1"/>
    <property type="molecule type" value="Genomic_DNA"/>
</dbReference>